<gene>
    <name evidence="3" type="ORF">EBO34_09935</name>
</gene>
<proteinExistence type="predicted"/>
<dbReference type="InterPro" id="IPR050469">
    <property type="entry name" value="Diguanylate_Cyclase"/>
</dbReference>
<dbReference type="SMART" id="SM00267">
    <property type="entry name" value="GGDEF"/>
    <property type="match status" value="1"/>
</dbReference>
<dbReference type="Gene3D" id="3.30.70.270">
    <property type="match status" value="1"/>
</dbReference>
<dbReference type="RefSeq" id="WP_122897798.1">
    <property type="nucleotide sequence ID" value="NZ_RHIB01000001.1"/>
</dbReference>
<accession>A0A3M7TZ99</accession>
<keyword evidence="4" id="KW-1185">Reference proteome</keyword>
<dbReference type="GO" id="GO:1902201">
    <property type="term" value="P:negative regulation of bacterial-type flagellum-dependent cell motility"/>
    <property type="evidence" value="ECO:0007669"/>
    <property type="project" value="TreeGrafter"/>
</dbReference>
<dbReference type="PANTHER" id="PTHR45138">
    <property type="entry name" value="REGULATORY COMPONENTS OF SENSORY TRANSDUCTION SYSTEM"/>
    <property type="match status" value="1"/>
</dbReference>
<keyword evidence="1" id="KW-1133">Transmembrane helix</keyword>
<sequence length="559" mass="62992">MERERKQAVWAIWFIVFPVFVFFIVDHFRAFPGENVTGLLSFAVLIILVSLFPIRIKSTSLIPLHGIALAVFLQFGLIAEMAVTQLALFTALLMLRLSKKEIYRIPFNSVIFLGVSMVSAGVFYLLGGTTGSMERMTADVVIPAAGYALTFFITNHLFIYVAIKYLTKRDVSFWDEGLKWEAFSAVMIVPVGLTVAMLYNQIGFMAILIMGIPFVSVSLILRQFHNSETTNGLLKKVSSYGYQVNENLSVDKIIDLFMDHVQTIFPVDAVHVYDYNPKDGLRFRNSTESVEGRQVDKLSLKVSQTSETLHFQSYKQWQEVETQDILSDTESVISVPVMRNQECVAVITLTSGRKRVFEKRHVMILEFMANYLAVAVQNARNYEMKKKESERCALTNLYNFRYFENLLLEKFDKGTSEDQQFAIILLDLDHFKRVNDTYGHHSGNEVLCQVADVLTNTVGSAGTVARYGGEEFVVLIEDTNLSFARSLAETLRQALENQPFVVENDLSEGNESLINITASIGVAGKSEPDETAMAVLRNADRAMYTGAKQQGRNRVAQFS</sequence>
<dbReference type="GO" id="GO:0043709">
    <property type="term" value="P:cell adhesion involved in single-species biofilm formation"/>
    <property type="evidence" value="ECO:0007669"/>
    <property type="project" value="TreeGrafter"/>
</dbReference>
<feature type="transmembrane region" description="Helical" evidence="1">
    <location>
        <begin position="107"/>
        <end position="126"/>
    </location>
</feature>
<dbReference type="CDD" id="cd01949">
    <property type="entry name" value="GGDEF"/>
    <property type="match status" value="1"/>
</dbReference>
<dbReference type="SUPFAM" id="SSF55781">
    <property type="entry name" value="GAF domain-like"/>
    <property type="match status" value="1"/>
</dbReference>
<dbReference type="InterPro" id="IPR003018">
    <property type="entry name" value="GAF"/>
</dbReference>
<evidence type="ECO:0000256" key="1">
    <source>
        <dbReference type="SAM" id="Phobius"/>
    </source>
</evidence>
<feature type="domain" description="GGDEF" evidence="2">
    <location>
        <begin position="419"/>
        <end position="559"/>
    </location>
</feature>
<organism evidence="3 4">
    <name type="scientific">Alteribacter keqinensis</name>
    <dbReference type="NCBI Taxonomy" id="2483800"/>
    <lineage>
        <taxon>Bacteria</taxon>
        <taxon>Bacillati</taxon>
        <taxon>Bacillota</taxon>
        <taxon>Bacilli</taxon>
        <taxon>Bacillales</taxon>
        <taxon>Bacillaceae</taxon>
        <taxon>Alteribacter</taxon>
    </lineage>
</organism>
<dbReference type="InterPro" id="IPR000160">
    <property type="entry name" value="GGDEF_dom"/>
</dbReference>
<dbReference type="GO" id="GO:0005886">
    <property type="term" value="C:plasma membrane"/>
    <property type="evidence" value="ECO:0007669"/>
    <property type="project" value="TreeGrafter"/>
</dbReference>
<keyword evidence="1" id="KW-0812">Transmembrane</keyword>
<dbReference type="PANTHER" id="PTHR45138:SF9">
    <property type="entry name" value="DIGUANYLATE CYCLASE DGCM-RELATED"/>
    <property type="match status" value="1"/>
</dbReference>
<feature type="transmembrane region" description="Helical" evidence="1">
    <location>
        <begin position="37"/>
        <end position="56"/>
    </location>
</feature>
<protein>
    <submittedName>
        <fullName evidence="3">Sensor domain-containing diguanylate cyclase</fullName>
    </submittedName>
</protein>
<dbReference type="SUPFAM" id="SSF55073">
    <property type="entry name" value="Nucleotide cyclase"/>
    <property type="match status" value="1"/>
</dbReference>
<feature type="transmembrane region" description="Helical" evidence="1">
    <location>
        <begin position="146"/>
        <end position="166"/>
    </location>
</feature>
<dbReference type="Gene3D" id="3.30.450.40">
    <property type="match status" value="1"/>
</dbReference>
<evidence type="ECO:0000313" key="3">
    <source>
        <dbReference type="EMBL" id="RNA70222.1"/>
    </source>
</evidence>
<feature type="transmembrane region" description="Helical" evidence="1">
    <location>
        <begin position="62"/>
        <end position="95"/>
    </location>
</feature>
<comment type="caution">
    <text evidence="3">The sequence shown here is derived from an EMBL/GenBank/DDBJ whole genome shotgun (WGS) entry which is preliminary data.</text>
</comment>
<feature type="transmembrane region" description="Helical" evidence="1">
    <location>
        <begin position="178"/>
        <end position="196"/>
    </location>
</feature>
<name>A0A3M7TZ99_9BACI</name>
<dbReference type="Proteomes" id="UP000278746">
    <property type="component" value="Unassembled WGS sequence"/>
</dbReference>
<dbReference type="InterPro" id="IPR043128">
    <property type="entry name" value="Rev_trsase/Diguanyl_cyclase"/>
</dbReference>
<dbReference type="Pfam" id="PF00990">
    <property type="entry name" value="GGDEF"/>
    <property type="match status" value="1"/>
</dbReference>
<evidence type="ECO:0000313" key="4">
    <source>
        <dbReference type="Proteomes" id="UP000278746"/>
    </source>
</evidence>
<dbReference type="GO" id="GO:0052621">
    <property type="term" value="F:diguanylate cyclase activity"/>
    <property type="evidence" value="ECO:0007669"/>
    <property type="project" value="TreeGrafter"/>
</dbReference>
<dbReference type="FunFam" id="3.30.70.270:FF:000001">
    <property type="entry name" value="Diguanylate cyclase domain protein"/>
    <property type="match status" value="1"/>
</dbReference>
<feature type="transmembrane region" description="Helical" evidence="1">
    <location>
        <begin position="6"/>
        <end position="25"/>
    </location>
</feature>
<dbReference type="AlphaFoldDB" id="A0A3M7TZ99"/>
<dbReference type="PROSITE" id="PS50887">
    <property type="entry name" value="GGDEF"/>
    <property type="match status" value="1"/>
</dbReference>
<dbReference type="InterPro" id="IPR029016">
    <property type="entry name" value="GAF-like_dom_sf"/>
</dbReference>
<dbReference type="InterPro" id="IPR029787">
    <property type="entry name" value="Nucleotide_cyclase"/>
</dbReference>
<reference evidence="3 4" key="1">
    <citation type="submission" date="2018-10" db="EMBL/GenBank/DDBJ databases">
        <title>Bacillus Keqinensis sp. nov., a moderately halophilic bacterium isolated from a saline-alkaline lake.</title>
        <authorList>
            <person name="Wang H."/>
        </authorList>
    </citation>
    <scope>NUCLEOTIDE SEQUENCE [LARGE SCALE GENOMIC DNA]</scope>
    <source>
        <strain evidence="3 4">KQ-3</strain>
    </source>
</reference>
<dbReference type="NCBIfam" id="TIGR00254">
    <property type="entry name" value="GGDEF"/>
    <property type="match status" value="1"/>
</dbReference>
<dbReference type="SMART" id="SM00065">
    <property type="entry name" value="GAF"/>
    <property type="match status" value="1"/>
</dbReference>
<keyword evidence="1" id="KW-0472">Membrane</keyword>
<dbReference type="EMBL" id="RHIB01000001">
    <property type="protein sequence ID" value="RNA70222.1"/>
    <property type="molecule type" value="Genomic_DNA"/>
</dbReference>
<feature type="transmembrane region" description="Helical" evidence="1">
    <location>
        <begin position="202"/>
        <end position="221"/>
    </location>
</feature>
<dbReference type="OrthoDB" id="9759607at2"/>
<dbReference type="Pfam" id="PF13185">
    <property type="entry name" value="GAF_2"/>
    <property type="match status" value="1"/>
</dbReference>
<evidence type="ECO:0000259" key="2">
    <source>
        <dbReference type="PROSITE" id="PS50887"/>
    </source>
</evidence>